<proteinExistence type="predicted"/>
<evidence type="ECO:0000256" key="1">
    <source>
        <dbReference type="ARBA" id="ARBA00004123"/>
    </source>
</evidence>
<accession>A0A8H7XNT4</accession>
<dbReference type="InterPro" id="IPR009061">
    <property type="entry name" value="DNA-bd_dom_put_sf"/>
</dbReference>
<dbReference type="CDD" id="cd21075">
    <property type="entry name" value="DBD_XPA-like"/>
    <property type="match status" value="1"/>
</dbReference>
<keyword evidence="3" id="KW-0539">Nucleus</keyword>
<dbReference type="GO" id="GO:0005634">
    <property type="term" value="C:nucleus"/>
    <property type="evidence" value="ECO:0007669"/>
    <property type="project" value="UniProtKB-SubCell"/>
</dbReference>
<sequence>MVLPEQARSTVFVPKPRIPNPENYREYFFRDIDSDDEGGCASAEFFSSRVRWNKPKGGALEFPPIKTKPNEQSNWDESEWKRTSRGPKNEFYNKKKCQKLFLLNDDDMADLCYTKEPIPGRPITHCEHSYLTEEVERRAWEKYGGPQGFAAAKKLAAEKQKAKRINGGTPSPKKHAGTAHAHANSINS</sequence>
<keyword evidence="2" id="KW-0862">Zinc</keyword>
<reference evidence="5" key="1">
    <citation type="submission" date="2021-02" db="EMBL/GenBank/DDBJ databases">
        <title>Psilocybe cubensis genome.</title>
        <authorList>
            <person name="Mckernan K.J."/>
            <person name="Crawford S."/>
            <person name="Trippe A."/>
            <person name="Kane L.T."/>
            <person name="Mclaughlin S."/>
        </authorList>
    </citation>
    <scope>NUCLEOTIDE SEQUENCE [LARGE SCALE GENOMIC DNA]</scope>
    <source>
        <strain evidence="5">MGC-MH-2018</strain>
    </source>
</reference>
<comment type="caution">
    <text evidence="5">The sequence shown here is derived from an EMBL/GenBank/DDBJ whole genome shotgun (WGS) entry which is preliminary data.</text>
</comment>
<evidence type="ECO:0000313" key="5">
    <source>
        <dbReference type="EMBL" id="KAG5164636.1"/>
    </source>
</evidence>
<name>A0A8H7XNT4_PSICU</name>
<dbReference type="SUPFAM" id="SSF46955">
    <property type="entry name" value="Putative DNA-binding domain"/>
    <property type="match status" value="1"/>
</dbReference>
<dbReference type="Gene3D" id="3.90.530.10">
    <property type="entry name" value="XPA C-terminal domain"/>
    <property type="match status" value="1"/>
</dbReference>
<dbReference type="OrthoDB" id="3058642at2759"/>
<evidence type="ECO:0000256" key="4">
    <source>
        <dbReference type="SAM" id="MobiDB-lite"/>
    </source>
</evidence>
<evidence type="ECO:0000256" key="2">
    <source>
        <dbReference type="ARBA" id="ARBA00022833"/>
    </source>
</evidence>
<gene>
    <name evidence="5" type="ORF">JR316_010274</name>
</gene>
<feature type="region of interest" description="Disordered" evidence="4">
    <location>
        <begin position="159"/>
        <end position="188"/>
    </location>
</feature>
<organism evidence="5">
    <name type="scientific">Psilocybe cubensis</name>
    <name type="common">Psychedelic mushroom</name>
    <name type="synonym">Stropharia cubensis</name>
    <dbReference type="NCBI Taxonomy" id="181762"/>
    <lineage>
        <taxon>Eukaryota</taxon>
        <taxon>Fungi</taxon>
        <taxon>Dikarya</taxon>
        <taxon>Basidiomycota</taxon>
        <taxon>Agaricomycotina</taxon>
        <taxon>Agaricomycetes</taxon>
        <taxon>Agaricomycetidae</taxon>
        <taxon>Agaricales</taxon>
        <taxon>Agaricineae</taxon>
        <taxon>Strophariaceae</taxon>
        <taxon>Psilocybe</taxon>
    </lineage>
</organism>
<comment type="subcellular location">
    <subcellularLocation>
        <location evidence="1">Nucleus</location>
    </subcellularLocation>
</comment>
<dbReference type="InterPro" id="IPR037129">
    <property type="entry name" value="XPA_sf"/>
</dbReference>
<evidence type="ECO:0000256" key="3">
    <source>
        <dbReference type="ARBA" id="ARBA00023242"/>
    </source>
</evidence>
<protein>
    <submittedName>
        <fullName evidence="5">Uncharacterized protein</fullName>
    </submittedName>
</protein>
<dbReference type="EMBL" id="JAFIQS010000011">
    <property type="protein sequence ID" value="KAG5164636.1"/>
    <property type="molecule type" value="Genomic_DNA"/>
</dbReference>
<feature type="region of interest" description="Disordered" evidence="4">
    <location>
        <begin position="65"/>
        <end position="84"/>
    </location>
</feature>
<dbReference type="AlphaFoldDB" id="A0A8H7XNT4"/>